<comment type="caution">
    <text evidence="5">The sequence shown here is derived from an EMBL/GenBank/DDBJ whole genome shotgun (WGS) entry which is preliminary data.</text>
</comment>
<dbReference type="AlphaFoldDB" id="K9AK20"/>
<dbReference type="SMART" id="SM00344">
    <property type="entry name" value="HTH_ASNC"/>
    <property type="match status" value="1"/>
</dbReference>
<evidence type="ECO:0000259" key="4">
    <source>
        <dbReference type="PROSITE" id="PS50956"/>
    </source>
</evidence>
<keyword evidence="2" id="KW-0238">DNA-binding</keyword>
<dbReference type="EMBL" id="AMSP01000005">
    <property type="protein sequence ID" value="EKU47693.1"/>
    <property type="molecule type" value="Genomic_DNA"/>
</dbReference>
<sequence>MAELPDAVFVSITSGDRPLVFESRHTNCGDLISTLDQVRTISGVREIRVTTYVDVLRGFFVARELKPIRLDGLDHGLIAELQRDGRASYRTLADAVRLSPSAVRTRVRRLIDSGAIRIAAIKSGGLSPARFATGLGVILQGQDQRVRDFILNSQTIEFAARSHGAFDFIATAVGSSSAEVLRTVEDLREFPEVSVVETWAHYDLIKEDYTRSLGRVLDAVPPRPGDPTDAH</sequence>
<dbReference type="Gene3D" id="1.10.10.10">
    <property type="entry name" value="Winged helix-like DNA-binding domain superfamily/Winged helix DNA-binding domain"/>
    <property type="match status" value="1"/>
</dbReference>
<dbReference type="GO" id="GO:0043565">
    <property type="term" value="F:sequence-specific DNA binding"/>
    <property type="evidence" value="ECO:0007669"/>
    <property type="project" value="InterPro"/>
</dbReference>
<dbReference type="PANTHER" id="PTHR30154">
    <property type="entry name" value="LEUCINE-RESPONSIVE REGULATORY PROTEIN"/>
    <property type="match status" value="1"/>
</dbReference>
<dbReference type="InterPro" id="IPR036390">
    <property type="entry name" value="WH_DNA-bd_sf"/>
</dbReference>
<reference evidence="5 6" key="1">
    <citation type="submission" date="2012-09" db="EMBL/GenBank/DDBJ databases">
        <title>Genome Sequence of Brevibacterium casei S18.</title>
        <authorList>
            <person name="Sharma R."/>
            <person name="Singh A."/>
            <person name="Jangir P.K."/>
        </authorList>
    </citation>
    <scope>NUCLEOTIDE SEQUENCE [LARGE SCALE GENOMIC DNA]</scope>
    <source>
        <strain evidence="5 6">S18</strain>
    </source>
</reference>
<evidence type="ECO:0000256" key="1">
    <source>
        <dbReference type="ARBA" id="ARBA00023015"/>
    </source>
</evidence>
<evidence type="ECO:0000256" key="2">
    <source>
        <dbReference type="ARBA" id="ARBA00023125"/>
    </source>
</evidence>
<accession>K9AK20</accession>
<evidence type="ECO:0000256" key="3">
    <source>
        <dbReference type="ARBA" id="ARBA00023163"/>
    </source>
</evidence>
<organism evidence="5 6">
    <name type="scientific">Brevibacterium casei S18</name>
    <dbReference type="NCBI Taxonomy" id="1229781"/>
    <lineage>
        <taxon>Bacteria</taxon>
        <taxon>Bacillati</taxon>
        <taxon>Actinomycetota</taxon>
        <taxon>Actinomycetes</taxon>
        <taxon>Micrococcales</taxon>
        <taxon>Brevibacteriaceae</taxon>
        <taxon>Brevibacterium</taxon>
    </lineage>
</organism>
<dbReference type="SUPFAM" id="SSF46785">
    <property type="entry name" value="Winged helix' DNA-binding domain"/>
    <property type="match status" value="1"/>
</dbReference>
<name>K9AK20_9MICO</name>
<dbReference type="InterPro" id="IPR036388">
    <property type="entry name" value="WH-like_DNA-bd_sf"/>
</dbReference>
<dbReference type="Pfam" id="PF13404">
    <property type="entry name" value="HTH_AsnC-type"/>
    <property type="match status" value="1"/>
</dbReference>
<protein>
    <submittedName>
        <fullName evidence="5">AsnC family transcriptional regulator</fullName>
    </submittedName>
</protein>
<dbReference type="GO" id="GO:0005829">
    <property type="term" value="C:cytosol"/>
    <property type="evidence" value="ECO:0007669"/>
    <property type="project" value="TreeGrafter"/>
</dbReference>
<keyword evidence="6" id="KW-1185">Reference proteome</keyword>
<proteinExistence type="predicted"/>
<dbReference type="PRINTS" id="PR00033">
    <property type="entry name" value="HTHASNC"/>
</dbReference>
<evidence type="ECO:0000313" key="5">
    <source>
        <dbReference type="EMBL" id="EKU47693.1"/>
    </source>
</evidence>
<keyword evidence="1" id="KW-0805">Transcription regulation</keyword>
<dbReference type="InterPro" id="IPR019888">
    <property type="entry name" value="Tscrpt_reg_AsnC-like"/>
</dbReference>
<dbReference type="GO" id="GO:0043200">
    <property type="term" value="P:response to amino acid"/>
    <property type="evidence" value="ECO:0007669"/>
    <property type="project" value="TreeGrafter"/>
</dbReference>
<dbReference type="InterPro" id="IPR000485">
    <property type="entry name" value="AsnC-type_HTH_dom"/>
</dbReference>
<feature type="domain" description="HTH asnC-type" evidence="4">
    <location>
        <begin position="70"/>
        <end position="136"/>
    </location>
</feature>
<dbReference type="Proteomes" id="UP000009879">
    <property type="component" value="Unassembled WGS sequence"/>
</dbReference>
<gene>
    <name evidence="5" type="ORF">C272_08117</name>
</gene>
<keyword evidence="3" id="KW-0804">Transcription</keyword>
<dbReference type="PANTHER" id="PTHR30154:SF34">
    <property type="entry name" value="TRANSCRIPTIONAL REGULATOR AZLB"/>
    <property type="match status" value="1"/>
</dbReference>
<dbReference type="PROSITE" id="PS50956">
    <property type="entry name" value="HTH_ASNC_2"/>
    <property type="match status" value="1"/>
</dbReference>
<dbReference type="eggNOG" id="COG1522">
    <property type="taxonomic scope" value="Bacteria"/>
</dbReference>
<evidence type="ECO:0000313" key="6">
    <source>
        <dbReference type="Proteomes" id="UP000009879"/>
    </source>
</evidence>